<dbReference type="PANTHER" id="PTHR39441:SF1">
    <property type="entry name" value="DUF2252 DOMAIN-CONTAINING PROTEIN"/>
    <property type="match status" value="1"/>
</dbReference>
<accession>A0A8J7KAL9</accession>
<organism evidence="1 2">
    <name type="scientific">Chitinilyticum piscinae</name>
    <dbReference type="NCBI Taxonomy" id="2866724"/>
    <lineage>
        <taxon>Bacteria</taxon>
        <taxon>Pseudomonadati</taxon>
        <taxon>Pseudomonadota</taxon>
        <taxon>Betaproteobacteria</taxon>
        <taxon>Neisseriales</taxon>
        <taxon>Chitinibacteraceae</taxon>
        <taxon>Chitinilyticum</taxon>
    </lineage>
</organism>
<sequence>MPQLAPDLLARARLRRAEVPPASHSAVGAVERDPLPLLHASSGGRIARLVPLRYGRMRSSPFAFFRGSAMLQAHDLAATPYSGIIQQLCGDAHLANFGGFASPERTLLFDLNDFDETHPGPWEWDLKRLAASFVLAARYRSVSRGRIDDILDRLGRSYREHMREYAGMSALDVWYDRISYERLLERIDDADAHELVKKSMKKASKRTHERLLPKIAGKVDGGWRINDELPSLFHIFEAQTLFSEEERRVLLGSRLALRQKLFDEYLQTISISHRELLQRFSMQDLVCKVVGVGSVGTRCMVLLLTDAQEQPLFLQIKEARPSVLAPYVPQGRSEYANEGQRVVVGKRLMQAYSDIFLGWSHAGEHHFYFRQLRDMKISLDIDNFTAPLLEEYAGLCGWVLARAHARSGGLAGEIAAYLGGDDAMVDALRQYALAYADQAERDYAVFDAACCRGEFVALDDGEFSEVLRRS</sequence>
<reference evidence="1 2" key="1">
    <citation type="submission" date="2020-10" db="EMBL/GenBank/DDBJ databases">
        <title>The genome sequence of Chitinilyticum litopenaei 4Y14.</title>
        <authorList>
            <person name="Liu Y."/>
        </authorList>
    </citation>
    <scope>NUCLEOTIDE SEQUENCE [LARGE SCALE GENOMIC DNA]</scope>
    <source>
        <strain evidence="1 2">4Y14</strain>
    </source>
</reference>
<evidence type="ECO:0000313" key="2">
    <source>
        <dbReference type="Proteomes" id="UP000604481"/>
    </source>
</evidence>
<dbReference type="EMBL" id="JADFUA010000003">
    <property type="protein sequence ID" value="MBE9609274.1"/>
    <property type="molecule type" value="Genomic_DNA"/>
</dbReference>
<keyword evidence="2" id="KW-1185">Reference proteome</keyword>
<name>A0A8J7KAL9_9NEIS</name>
<dbReference type="Pfam" id="PF10009">
    <property type="entry name" value="DUF2252"/>
    <property type="match status" value="1"/>
</dbReference>
<dbReference type="InterPro" id="IPR018721">
    <property type="entry name" value="DUF2252"/>
</dbReference>
<dbReference type="RefSeq" id="WP_194115782.1">
    <property type="nucleotide sequence ID" value="NZ_JADFUA010000003.1"/>
</dbReference>
<dbReference type="PANTHER" id="PTHR39441">
    <property type="entry name" value="DUF2252 DOMAIN-CONTAINING PROTEIN"/>
    <property type="match status" value="1"/>
</dbReference>
<proteinExistence type="predicted"/>
<evidence type="ECO:0000313" key="1">
    <source>
        <dbReference type="EMBL" id="MBE9609274.1"/>
    </source>
</evidence>
<protein>
    <submittedName>
        <fullName evidence="1">DUF2252 domain-containing protein</fullName>
    </submittedName>
</protein>
<dbReference type="Proteomes" id="UP000604481">
    <property type="component" value="Unassembled WGS sequence"/>
</dbReference>
<gene>
    <name evidence="1" type="ORF">INR99_07925</name>
</gene>
<comment type="caution">
    <text evidence="1">The sequence shown here is derived from an EMBL/GenBank/DDBJ whole genome shotgun (WGS) entry which is preliminary data.</text>
</comment>
<dbReference type="AlphaFoldDB" id="A0A8J7KAL9"/>